<dbReference type="EMBL" id="OZ037950">
    <property type="protein sequence ID" value="CAL1713425.1"/>
    <property type="molecule type" value="Genomic_DNA"/>
</dbReference>
<dbReference type="Proteomes" id="UP001497453">
    <property type="component" value="Chromosome 7"/>
</dbReference>
<dbReference type="PANTHER" id="PTHR47566">
    <property type="match status" value="1"/>
</dbReference>
<feature type="compositionally biased region" description="Polar residues" evidence="3">
    <location>
        <begin position="741"/>
        <end position="756"/>
    </location>
</feature>
<dbReference type="SUPFAM" id="SSF52058">
    <property type="entry name" value="L domain-like"/>
    <property type="match status" value="2"/>
</dbReference>
<feature type="region of interest" description="Disordered" evidence="3">
    <location>
        <begin position="1"/>
        <end position="37"/>
    </location>
</feature>
<keyword evidence="5" id="KW-1185">Reference proteome</keyword>
<feature type="region of interest" description="Disordered" evidence="3">
    <location>
        <begin position="1364"/>
        <end position="1439"/>
    </location>
</feature>
<dbReference type="InterPro" id="IPR052574">
    <property type="entry name" value="CDIRP"/>
</dbReference>
<feature type="region of interest" description="Disordered" evidence="3">
    <location>
        <begin position="285"/>
        <end position="306"/>
    </location>
</feature>
<sequence length="1552" mass="168548">MTDNHAQNRPAWQTDELEDEWIDQDEPSESAFNPVHSNSDISLTQAIGSLLITKEHDRSSSVSSANTVGTVLVREDVPAAPILPKTPGGNRKNLVKDFFSPLPLERMFEPPSPPQAKPSNVPASAPIIPSRLSQVHLPEPDSTQEVSEIDPGSAEETDGRVNVSRECDQLNSGNEDRGPNYQFTFAAPRPSPFDPMAQSTPGPSHYATRSLHAPPTDPRLRLFQFNYDTFTRDHLSAMVDSIAVNTPSGGSVGTPQTELNGSSSGDISEHSISRLRSAKRIKLSPASDYSPVGDGTALIMRPQTGRKDYVGESKSLMEKIRQNRDFSTISTTTSAQSPTSRKIGSSHDSLPHSPNNFLAVPEPDHSSDRTTSSKRSIYSSLAYREQAANLMAQIRNDVKGSKRLFSAETELSHVERSEHNAGMVAAEGAADDHSYSGDTEIIDDEANENGNNLNVSVASSTASYTRPIVSPRKVLRKISAQQNAESELSLRMSQVSLNSDGLLDQFPDPPIQVLVTSASSIPSSPVAHTNHESQANGTHLAPPAITPPVYPTSSLRRNDDLTRFVSSSTASGTTITAGSAASFVKHAGPKQITHIAPSDVPALPDRVGKMVYDRITMKWVKVTSQAISDEQGGTPEGSNDSEDPFRDIESLREDSSEGKPGSGDEEDHSVLTAELEKSRVEDVPSDAEGIDEEEAELTSFSFDGLSVEVAPTNGSAHYGDLEESDSDDDHDLLDDREEDTATSQQSDSLLLNSYSSEAADGEQEQKPTIQVAPEAALEDTPPNRLAPTSSPALLSTPVPVSRSNASVPTPIIRSAMKSSSVTPLSAMKQTPINCVSRRRSVSFSDGRRDGPIEGIGRNAPSSEAVSGSDSELEDELDATEPSTRSLLPSARSKRIADMLEGLDDDAFVDDSPSKNSSGRPPTDELQPIKPRKPSSTRAVVGSPSRDLSRRVFSKTESFRSSRAPSRNATFLTECSFGVAHDRLVQVITDVQPFEPHWEQLSSIDLSKKNLDSVVRLKELLPRLDSLFLNSNQLLWLSGVPGGVRTLSVAFNCLTGVTSFSHLLNLESLDISDNGIDSLRQLECLRHLRELRADGNNVDNIDGLQKMDGLVKLSLQRNNIRTIDLTACRWTRLEMLNLSQNRLSTIHGLSSLPALVALNLDNNLLGELDPNGSMPRLRILRVSGNRLQQLNASPFPNLRTLYADNNSLGPIIKAYRLTKLENLSLRNQGGRGGLTLCVSDVRDVKRLYLSGNPLKSGFISEPCYNLIYLELAACRLTVLPQDFSRMAPNLRVLNLNYNFLEETWPLDGLTRLRKLTIIGSRINASKHLIRVLRGKQDIEMLDFRMNPCTLGWYLPLLVKDVPGALQPSDGDRRKPGPSTGLYPHLGASPKLDDGSGAQALAGRNGMKSRGANSKPDALDIAGSQLHSPSSSKHLARAAATQSTSTAYGQLAKPSLNHVQSTAWKDLDSKFRRDLPDDAYVGRMVYRGLVMRSCPGIRMLDGIEVSDKEKDKAERILKEVMGATSRDPGAKDSKVKGGGEQEKASVLALDSEGR</sequence>
<evidence type="ECO:0000256" key="1">
    <source>
        <dbReference type="ARBA" id="ARBA00022614"/>
    </source>
</evidence>
<evidence type="ECO:0000313" key="5">
    <source>
        <dbReference type="Proteomes" id="UP001497453"/>
    </source>
</evidence>
<feature type="compositionally biased region" description="Polar residues" evidence="3">
    <location>
        <begin position="859"/>
        <end position="869"/>
    </location>
</feature>
<feature type="compositionally biased region" description="Polar residues" evidence="3">
    <location>
        <begin position="1"/>
        <end position="11"/>
    </location>
</feature>
<feature type="region of interest" description="Disordered" evidence="3">
    <location>
        <begin position="247"/>
        <end position="271"/>
    </location>
</feature>
<proteinExistence type="predicted"/>
<dbReference type="Gene3D" id="3.80.10.10">
    <property type="entry name" value="Ribonuclease Inhibitor"/>
    <property type="match status" value="2"/>
</dbReference>
<gene>
    <name evidence="4" type="ORF">GFSPODELE1_LOCUS9298</name>
</gene>
<evidence type="ECO:0000313" key="4">
    <source>
        <dbReference type="EMBL" id="CAL1713425.1"/>
    </source>
</evidence>
<feature type="compositionally biased region" description="Polar residues" evidence="3">
    <location>
        <begin position="247"/>
        <end position="260"/>
    </location>
</feature>
<keyword evidence="1" id="KW-0433">Leucine-rich repeat</keyword>
<dbReference type="PROSITE" id="PS51450">
    <property type="entry name" value="LRR"/>
    <property type="match status" value="3"/>
</dbReference>
<feature type="region of interest" description="Disordered" evidence="3">
    <location>
        <begin position="904"/>
        <end position="946"/>
    </location>
</feature>
<feature type="compositionally biased region" description="Basic and acidic residues" evidence="3">
    <location>
        <begin position="643"/>
        <end position="657"/>
    </location>
</feature>
<evidence type="ECO:0000256" key="3">
    <source>
        <dbReference type="SAM" id="MobiDB-lite"/>
    </source>
</evidence>
<feature type="region of interest" description="Disordered" evidence="3">
    <location>
        <begin position="524"/>
        <end position="556"/>
    </location>
</feature>
<feature type="region of interest" description="Disordered" evidence="3">
    <location>
        <begin position="1519"/>
        <end position="1552"/>
    </location>
</feature>
<feature type="compositionally biased region" description="Polar residues" evidence="3">
    <location>
        <begin position="816"/>
        <end position="833"/>
    </location>
</feature>
<feature type="compositionally biased region" description="Acidic residues" evidence="3">
    <location>
        <begin position="15"/>
        <end position="28"/>
    </location>
</feature>
<name>A0ABP1E0C8_9APHY</name>
<dbReference type="InterPro" id="IPR032675">
    <property type="entry name" value="LRR_dom_sf"/>
</dbReference>
<feature type="region of interest" description="Disordered" evidence="3">
    <location>
        <begin position="626"/>
        <end position="891"/>
    </location>
</feature>
<dbReference type="Pfam" id="PF13855">
    <property type="entry name" value="LRR_8"/>
    <property type="match status" value="1"/>
</dbReference>
<keyword evidence="2" id="KW-0677">Repeat</keyword>
<reference evidence="5" key="1">
    <citation type="submission" date="2024-04" db="EMBL/GenBank/DDBJ databases">
        <authorList>
            <person name="Shaw F."/>
            <person name="Minotto A."/>
        </authorList>
    </citation>
    <scope>NUCLEOTIDE SEQUENCE [LARGE SCALE GENOMIC DNA]</scope>
</reference>
<feature type="region of interest" description="Disordered" evidence="3">
    <location>
        <begin position="105"/>
        <end position="161"/>
    </location>
</feature>
<dbReference type="InterPro" id="IPR003591">
    <property type="entry name" value="Leu-rich_rpt_typical-subtyp"/>
</dbReference>
<dbReference type="SMART" id="SM00369">
    <property type="entry name" value="LRR_TYP"/>
    <property type="match status" value="5"/>
</dbReference>
<dbReference type="PANTHER" id="PTHR47566:SF1">
    <property type="entry name" value="PROTEIN NUD1"/>
    <property type="match status" value="1"/>
</dbReference>
<feature type="compositionally biased region" description="Acidic residues" evidence="3">
    <location>
        <begin position="721"/>
        <end position="740"/>
    </location>
</feature>
<dbReference type="SMART" id="SM00365">
    <property type="entry name" value="LRR_SD22"/>
    <property type="match status" value="4"/>
</dbReference>
<organism evidence="4 5">
    <name type="scientific">Somion occarium</name>
    <dbReference type="NCBI Taxonomy" id="3059160"/>
    <lineage>
        <taxon>Eukaryota</taxon>
        <taxon>Fungi</taxon>
        <taxon>Dikarya</taxon>
        <taxon>Basidiomycota</taxon>
        <taxon>Agaricomycotina</taxon>
        <taxon>Agaricomycetes</taxon>
        <taxon>Polyporales</taxon>
        <taxon>Cerrenaceae</taxon>
        <taxon>Somion</taxon>
    </lineage>
</organism>
<dbReference type="InterPro" id="IPR001611">
    <property type="entry name" value="Leu-rich_rpt"/>
</dbReference>
<feature type="compositionally biased region" description="Basic and acidic residues" evidence="3">
    <location>
        <begin position="1526"/>
        <end position="1541"/>
    </location>
</feature>
<feature type="region of interest" description="Disordered" evidence="3">
    <location>
        <begin position="320"/>
        <end position="373"/>
    </location>
</feature>
<evidence type="ECO:0000256" key="2">
    <source>
        <dbReference type="ARBA" id="ARBA00022737"/>
    </source>
</evidence>
<feature type="compositionally biased region" description="Polar residues" evidence="3">
    <location>
        <begin position="524"/>
        <end position="537"/>
    </location>
</feature>
<evidence type="ECO:0008006" key="6">
    <source>
        <dbReference type="Google" id="ProtNLM"/>
    </source>
</evidence>
<accession>A0ABP1E0C8</accession>
<protein>
    <recommendedName>
        <fullName evidence="6">Septation initiation network scaffold protein cdc11</fullName>
    </recommendedName>
</protein>
<feature type="compositionally biased region" description="Polar residues" evidence="3">
    <location>
        <begin position="325"/>
        <end position="356"/>
    </location>
</feature>
<feature type="compositionally biased region" description="Acidic residues" evidence="3">
    <location>
        <begin position="683"/>
        <end position="696"/>
    </location>
</feature>